<gene>
    <name evidence="1" type="ORF">X777_09401</name>
</gene>
<name>A0A026X0F5_OOCBI</name>
<proteinExistence type="predicted"/>
<dbReference type="EMBL" id="KK107046">
    <property type="protein sequence ID" value="EZA61780.1"/>
    <property type="molecule type" value="Genomic_DNA"/>
</dbReference>
<organism evidence="1 2">
    <name type="scientific">Ooceraea biroi</name>
    <name type="common">Clonal raider ant</name>
    <name type="synonym">Cerapachys biroi</name>
    <dbReference type="NCBI Taxonomy" id="2015173"/>
    <lineage>
        <taxon>Eukaryota</taxon>
        <taxon>Metazoa</taxon>
        <taxon>Ecdysozoa</taxon>
        <taxon>Arthropoda</taxon>
        <taxon>Hexapoda</taxon>
        <taxon>Insecta</taxon>
        <taxon>Pterygota</taxon>
        <taxon>Neoptera</taxon>
        <taxon>Endopterygota</taxon>
        <taxon>Hymenoptera</taxon>
        <taxon>Apocrita</taxon>
        <taxon>Aculeata</taxon>
        <taxon>Formicoidea</taxon>
        <taxon>Formicidae</taxon>
        <taxon>Dorylinae</taxon>
        <taxon>Ooceraea</taxon>
    </lineage>
</organism>
<protein>
    <submittedName>
        <fullName evidence="1">Uncharacterized protein</fullName>
    </submittedName>
</protein>
<reference evidence="1 2" key="1">
    <citation type="journal article" date="2014" name="Curr. Biol.">
        <title>The genome of the clonal raider ant Cerapachys biroi.</title>
        <authorList>
            <person name="Oxley P.R."/>
            <person name="Ji L."/>
            <person name="Fetter-Pruneda I."/>
            <person name="McKenzie S.K."/>
            <person name="Li C."/>
            <person name="Hu H."/>
            <person name="Zhang G."/>
            <person name="Kronauer D.J."/>
        </authorList>
    </citation>
    <scope>NUCLEOTIDE SEQUENCE [LARGE SCALE GENOMIC DNA]</scope>
</reference>
<sequence length="99" mass="11396">MENTISHREVRLFLVCRDFYRNVFVWQCFSTIASRLINWKLMFLHNLLDGFVEASIGVWCTANNVAMATAVSARTTQLLHRVNLEQPESSQSVLPEIPL</sequence>
<dbReference type="AlphaFoldDB" id="A0A026X0F5"/>
<evidence type="ECO:0000313" key="2">
    <source>
        <dbReference type="Proteomes" id="UP000053097"/>
    </source>
</evidence>
<accession>A0A026X0F5</accession>
<keyword evidence="2" id="KW-1185">Reference proteome</keyword>
<evidence type="ECO:0000313" key="1">
    <source>
        <dbReference type="EMBL" id="EZA61780.1"/>
    </source>
</evidence>
<dbReference type="Proteomes" id="UP000053097">
    <property type="component" value="Unassembled WGS sequence"/>
</dbReference>